<evidence type="ECO:0000259" key="3">
    <source>
        <dbReference type="Pfam" id="PF01156"/>
    </source>
</evidence>
<evidence type="ECO:0000256" key="2">
    <source>
        <dbReference type="ARBA" id="ARBA00023295"/>
    </source>
</evidence>
<dbReference type="SUPFAM" id="SSF53590">
    <property type="entry name" value="Nucleoside hydrolase"/>
    <property type="match status" value="1"/>
</dbReference>
<comment type="caution">
    <text evidence="4">The sequence shown here is derived from an EMBL/GenBank/DDBJ whole genome shotgun (WGS) entry which is preliminary data.</text>
</comment>
<dbReference type="Gene3D" id="3.90.245.10">
    <property type="entry name" value="Ribonucleoside hydrolase-like"/>
    <property type="match status" value="1"/>
</dbReference>
<reference evidence="4 5" key="1">
    <citation type="submission" date="2024-06" db="EMBL/GenBank/DDBJ databases">
        <title>Genomic Encyclopedia of Type Strains, Phase IV (KMG-IV): sequencing the most valuable type-strain genomes for metagenomic binning, comparative biology and taxonomic classification.</title>
        <authorList>
            <person name="Goeker M."/>
        </authorList>
    </citation>
    <scope>NUCLEOTIDE SEQUENCE [LARGE SCALE GENOMIC DNA]</scope>
    <source>
        <strain evidence="4 5">DSM 17809</strain>
    </source>
</reference>
<evidence type="ECO:0000313" key="5">
    <source>
        <dbReference type="Proteomes" id="UP001549110"/>
    </source>
</evidence>
<dbReference type="RefSeq" id="WP_354298161.1">
    <property type="nucleotide sequence ID" value="NZ_JBEPLU010000003.1"/>
</dbReference>
<evidence type="ECO:0000313" key="4">
    <source>
        <dbReference type="EMBL" id="MET3528182.1"/>
    </source>
</evidence>
<dbReference type="Proteomes" id="UP001549110">
    <property type="component" value="Unassembled WGS sequence"/>
</dbReference>
<keyword evidence="1 4" id="KW-0378">Hydrolase</keyword>
<dbReference type="Pfam" id="PF01156">
    <property type="entry name" value="IU_nuc_hydro"/>
    <property type="match status" value="1"/>
</dbReference>
<gene>
    <name evidence="4" type="ORF">ABID41_003321</name>
</gene>
<accession>A0ABV2ENE1</accession>
<dbReference type="CDD" id="cd02651">
    <property type="entry name" value="nuc_hydro_IU_UC_XIUA"/>
    <property type="match status" value="1"/>
</dbReference>
<dbReference type="EC" id="3.2.2.1" evidence="4"/>
<feature type="domain" description="Inosine/uridine-preferring nucleoside hydrolase" evidence="3">
    <location>
        <begin position="4"/>
        <end position="300"/>
    </location>
</feature>
<dbReference type="InterPro" id="IPR023186">
    <property type="entry name" value="IUNH"/>
</dbReference>
<dbReference type="InterPro" id="IPR001910">
    <property type="entry name" value="Inosine/uridine_hydrolase_dom"/>
</dbReference>
<sequence length="309" mass="32048">MTKLIFDCDPGVDDAIALFLAFASPELELLAITTTAGNVSASLTARNAAIIRQIAGREDVPIHAGADRPLFRAAVEAGAFHGESGLGPLELFTPAKGVEAGHAAQAIVDIVMAHAPGEVTLAVTGPCTNLALAMQLEPTLAARLGPVVVMGGARREGGNITASAEFNIFADPHAAQVVFASGARCVVMGLDVTHQVRADPARTAAIAAIDRPAAKASTVLLEFSNALERDIVGGTGAPIHDPCVIAYLLAPQLFTLRRCDLQVETSSPLTLGHTAVEFRLPDPAAARIEWATGADADGVFTLLTERLAR</sequence>
<proteinExistence type="predicted"/>
<dbReference type="PANTHER" id="PTHR12304">
    <property type="entry name" value="INOSINE-URIDINE PREFERRING NUCLEOSIDE HYDROLASE"/>
    <property type="match status" value="1"/>
</dbReference>
<protein>
    <submittedName>
        <fullName evidence="4">Purine nucleosidase</fullName>
        <ecNumber evidence="4">3.2.2.1</ecNumber>
    </submittedName>
</protein>
<dbReference type="InterPro" id="IPR015910">
    <property type="entry name" value="I/U_nuclsd_hydro_CS"/>
</dbReference>
<organism evidence="4 5">
    <name type="scientific">Phenylobacterium koreense</name>
    <dbReference type="NCBI Taxonomy" id="266125"/>
    <lineage>
        <taxon>Bacteria</taxon>
        <taxon>Pseudomonadati</taxon>
        <taxon>Pseudomonadota</taxon>
        <taxon>Alphaproteobacteria</taxon>
        <taxon>Caulobacterales</taxon>
        <taxon>Caulobacteraceae</taxon>
        <taxon>Phenylobacterium</taxon>
    </lineage>
</organism>
<keyword evidence="5" id="KW-1185">Reference proteome</keyword>
<dbReference type="EMBL" id="JBEPLU010000003">
    <property type="protein sequence ID" value="MET3528182.1"/>
    <property type="molecule type" value="Genomic_DNA"/>
</dbReference>
<name>A0ABV2ENE1_9CAUL</name>
<dbReference type="PANTHER" id="PTHR12304:SF4">
    <property type="entry name" value="URIDINE NUCLEOSIDASE"/>
    <property type="match status" value="1"/>
</dbReference>
<dbReference type="GO" id="GO:0008477">
    <property type="term" value="F:purine nucleosidase activity"/>
    <property type="evidence" value="ECO:0007669"/>
    <property type="project" value="UniProtKB-EC"/>
</dbReference>
<dbReference type="InterPro" id="IPR036452">
    <property type="entry name" value="Ribo_hydro-like"/>
</dbReference>
<dbReference type="PROSITE" id="PS01247">
    <property type="entry name" value="IUNH"/>
    <property type="match status" value="1"/>
</dbReference>
<keyword evidence="2 4" id="KW-0326">Glycosidase</keyword>
<evidence type="ECO:0000256" key="1">
    <source>
        <dbReference type="ARBA" id="ARBA00022801"/>
    </source>
</evidence>